<keyword evidence="5 6" id="KW-0067">ATP-binding</keyword>
<dbReference type="PROSITE" id="PS00107">
    <property type="entry name" value="PROTEIN_KINASE_ATP"/>
    <property type="match status" value="1"/>
</dbReference>
<evidence type="ECO:0000256" key="3">
    <source>
        <dbReference type="ARBA" id="ARBA00022741"/>
    </source>
</evidence>
<keyword evidence="1 7" id="KW-0723">Serine/threonine-protein kinase</keyword>
<dbReference type="InterPro" id="IPR017441">
    <property type="entry name" value="Protein_kinase_ATP_BS"/>
</dbReference>
<dbReference type="AlphaFoldDB" id="A0AAV1IJT1"/>
<evidence type="ECO:0000256" key="2">
    <source>
        <dbReference type="ARBA" id="ARBA00022679"/>
    </source>
</evidence>
<keyword evidence="4" id="KW-0418">Kinase</keyword>
<dbReference type="Gene3D" id="3.30.200.20">
    <property type="entry name" value="Phosphorylase Kinase, domain 1"/>
    <property type="match status" value="1"/>
</dbReference>
<dbReference type="SUPFAM" id="SSF56112">
    <property type="entry name" value="Protein kinase-like (PK-like)"/>
    <property type="match status" value="1"/>
</dbReference>
<keyword evidence="2" id="KW-0808">Transferase</keyword>
<comment type="similarity">
    <text evidence="7">Belongs to the protein kinase superfamily.</text>
</comment>
<feature type="binding site" evidence="6">
    <location>
        <position position="88"/>
    </location>
    <ligand>
        <name>ATP</name>
        <dbReference type="ChEBI" id="CHEBI:30616"/>
    </ligand>
</feature>
<keyword evidence="3 6" id="KW-0547">Nucleotide-binding</keyword>
<evidence type="ECO:0000256" key="7">
    <source>
        <dbReference type="RuleBase" id="RU000304"/>
    </source>
</evidence>
<evidence type="ECO:0000259" key="8">
    <source>
        <dbReference type="PROSITE" id="PS50011"/>
    </source>
</evidence>
<accession>A0AAV1IJT1</accession>
<evidence type="ECO:0000256" key="5">
    <source>
        <dbReference type="ARBA" id="ARBA00022840"/>
    </source>
</evidence>
<keyword evidence="10" id="KW-1185">Reference proteome</keyword>
<organism evidence="9 10">
    <name type="scientific">Coccomyxa viridis</name>
    <dbReference type="NCBI Taxonomy" id="1274662"/>
    <lineage>
        <taxon>Eukaryota</taxon>
        <taxon>Viridiplantae</taxon>
        <taxon>Chlorophyta</taxon>
        <taxon>core chlorophytes</taxon>
        <taxon>Trebouxiophyceae</taxon>
        <taxon>Trebouxiophyceae incertae sedis</taxon>
        <taxon>Coccomyxaceae</taxon>
        <taxon>Coccomyxa</taxon>
    </lineage>
</organism>
<feature type="domain" description="Protein kinase" evidence="8">
    <location>
        <begin position="61"/>
        <end position="344"/>
    </location>
</feature>
<dbReference type="PROSITE" id="PS00108">
    <property type="entry name" value="PROTEIN_KINASE_ST"/>
    <property type="match status" value="1"/>
</dbReference>
<dbReference type="PROSITE" id="PS50011">
    <property type="entry name" value="PROTEIN_KINASE_DOM"/>
    <property type="match status" value="1"/>
</dbReference>
<dbReference type="InterPro" id="IPR011009">
    <property type="entry name" value="Kinase-like_dom_sf"/>
</dbReference>
<protein>
    <recommendedName>
        <fullName evidence="8">Protein kinase domain-containing protein</fullName>
    </recommendedName>
</protein>
<dbReference type="InterPro" id="IPR051681">
    <property type="entry name" value="Ser/Thr_Kinases-Pseudokinases"/>
</dbReference>
<dbReference type="PIRSF" id="PIRSF000654">
    <property type="entry name" value="Integrin-linked_kinase"/>
    <property type="match status" value="1"/>
</dbReference>
<evidence type="ECO:0000313" key="10">
    <source>
        <dbReference type="Proteomes" id="UP001314263"/>
    </source>
</evidence>
<dbReference type="InterPro" id="IPR001245">
    <property type="entry name" value="Ser-Thr/Tyr_kinase_cat_dom"/>
</dbReference>
<evidence type="ECO:0000256" key="4">
    <source>
        <dbReference type="ARBA" id="ARBA00022777"/>
    </source>
</evidence>
<name>A0AAV1IJT1_9CHLO</name>
<dbReference type="InterPro" id="IPR008271">
    <property type="entry name" value="Ser/Thr_kinase_AS"/>
</dbReference>
<reference evidence="9 10" key="1">
    <citation type="submission" date="2023-10" db="EMBL/GenBank/DDBJ databases">
        <authorList>
            <person name="Maclean D."/>
            <person name="Macfadyen A."/>
        </authorList>
    </citation>
    <scope>NUCLEOTIDE SEQUENCE [LARGE SCALE GENOMIC DNA]</scope>
</reference>
<dbReference type="InterPro" id="IPR000719">
    <property type="entry name" value="Prot_kinase_dom"/>
</dbReference>
<sequence>MLHLLSLIVGIAATLLVFWLRRATPRKRHSSARQKQLLPPTNDHKRFHEGIQGQQMSPEDLEIGPLVGQGSFGQVYRGRWKGTNVAVKILQHGIAGQASNVAVAREKMIGLASVHPNVVAVYAVLTEEPRRRFSIADPHASEGSSLKTSIVMELCDRGSLLHMRERIWGVMKQDYQKGLLWVLKCLLEIVFGMEYLHSISIVHGDLKCANVLCSSKLMDARGFVCKISDFGLARTSRDQVEMHSSSPGTALFAAPELLSAGSLGAHSDVYSFGMVAWHLLSMGSTAADLEEYQVRYQVVEQGWRPPFPHQTPEFMQDIVSRSWSDDRAQRPSFTEIRGLLTPYLMAIRAD</sequence>
<dbReference type="SMART" id="SM00220">
    <property type="entry name" value="S_TKc"/>
    <property type="match status" value="1"/>
</dbReference>
<dbReference type="PANTHER" id="PTHR44329">
    <property type="entry name" value="SERINE/THREONINE-PROTEIN KINASE TNNI3K-RELATED"/>
    <property type="match status" value="1"/>
</dbReference>
<dbReference type="EMBL" id="CAUYUE010000017">
    <property type="protein sequence ID" value="CAK0787389.1"/>
    <property type="molecule type" value="Genomic_DNA"/>
</dbReference>
<dbReference type="GO" id="GO:0005524">
    <property type="term" value="F:ATP binding"/>
    <property type="evidence" value="ECO:0007669"/>
    <property type="project" value="UniProtKB-UniRule"/>
</dbReference>
<evidence type="ECO:0000313" key="9">
    <source>
        <dbReference type="EMBL" id="CAK0787389.1"/>
    </source>
</evidence>
<dbReference type="Pfam" id="PF07714">
    <property type="entry name" value="PK_Tyr_Ser-Thr"/>
    <property type="match status" value="1"/>
</dbReference>
<gene>
    <name evidence="9" type="ORF">CVIRNUC_010609</name>
</gene>
<dbReference type="Gene3D" id="1.10.510.10">
    <property type="entry name" value="Transferase(Phosphotransferase) domain 1"/>
    <property type="match status" value="1"/>
</dbReference>
<evidence type="ECO:0000256" key="6">
    <source>
        <dbReference type="PROSITE-ProRule" id="PRU10141"/>
    </source>
</evidence>
<proteinExistence type="inferred from homology"/>
<dbReference type="PANTHER" id="PTHR44329:SF289">
    <property type="entry name" value="SERINE_THREONINE-PROTEIN KINASE VIK"/>
    <property type="match status" value="1"/>
</dbReference>
<dbReference type="GO" id="GO:0004674">
    <property type="term" value="F:protein serine/threonine kinase activity"/>
    <property type="evidence" value="ECO:0007669"/>
    <property type="project" value="UniProtKB-KW"/>
</dbReference>
<dbReference type="PRINTS" id="PR00109">
    <property type="entry name" value="TYRKINASE"/>
</dbReference>
<comment type="caution">
    <text evidence="9">The sequence shown here is derived from an EMBL/GenBank/DDBJ whole genome shotgun (WGS) entry which is preliminary data.</text>
</comment>
<dbReference type="Proteomes" id="UP001314263">
    <property type="component" value="Unassembled WGS sequence"/>
</dbReference>
<evidence type="ECO:0000256" key="1">
    <source>
        <dbReference type="ARBA" id="ARBA00022527"/>
    </source>
</evidence>